<dbReference type="Proteomes" id="UP000016923">
    <property type="component" value="Unassembled WGS sequence"/>
</dbReference>
<dbReference type="VEuPathDB" id="FungiDB:F503_07065"/>
<dbReference type="EMBL" id="KE148147">
    <property type="protein sequence ID" value="EPE09289.1"/>
    <property type="molecule type" value="Genomic_DNA"/>
</dbReference>
<feature type="domain" description="DUF6604" evidence="2">
    <location>
        <begin position="12"/>
        <end position="303"/>
    </location>
</feature>
<feature type="compositionally biased region" description="Basic and acidic residues" evidence="1">
    <location>
        <begin position="707"/>
        <end position="731"/>
    </location>
</feature>
<evidence type="ECO:0000313" key="4">
    <source>
        <dbReference type="Proteomes" id="UP000016923"/>
    </source>
</evidence>
<dbReference type="eggNOG" id="ENOG502RZSK">
    <property type="taxonomic scope" value="Eukaryota"/>
</dbReference>
<name>S3C6Z5_OPHP1</name>
<protein>
    <recommendedName>
        <fullName evidence="2">DUF6604 domain-containing protein</fullName>
    </recommendedName>
</protein>
<accession>S3C6Z5</accession>
<dbReference type="HOGENOM" id="CLU_008976_0_0_1"/>
<keyword evidence="4" id="KW-1185">Reference proteome</keyword>
<feature type="region of interest" description="Disordered" evidence="1">
    <location>
        <begin position="39"/>
        <end position="82"/>
    </location>
</feature>
<dbReference type="OrthoDB" id="5238236at2759"/>
<evidence type="ECO:0000256" key="1">
    <source>
        <dbReference type="SAM" id="MobiDB-lite"/>
    </source>
</evidence>
<sequence>MLPEKLMSSYERYKHDTAVVSSWLVHTAKGHGYDKPLSAVASTSGNSASKPRSARLKGKARKEAAQAATRSANDTTVEGRVTKSTPARPRYQYILAIKDFVPLAEYILEVKLKKNEPFPLHIAQSLHRVIKSRRTFSSVLQTEAKGGLAEFKSDEVNDEKHSYFVSILEQVRKIFKPLMDKLDMADIQDALSESTSAANVFDPLLLYEPSEEFQEIPAKASDTEGTESDGDIPGPDYVAESADTAQDALFAFYALMQDAMALRKRVQGMWDMYKQGGIELAAISVATSTATSLVRQMEEEVTPLLRKNGGIQRFVHAYFMSMCAQMGLDYYKRERRNDSMNVAAYGPADHCFFIAHQCLDGYRRAHAPNSFQAYNGIFGYFDSRKDHSRLSNRDKYQQDQAGLLELLGEVSVMALAMKLPCEDELTAGVRLMVKGATQNETPLWVTFAAQACLDSMKCLSGPHADRPMKELIDWSRSIRETIESVLKLHGDKKIRMDTWPASNDAMIRDLAALAAYWDDDPIAVLKTRKNLPTRTPQAYLRRNAIFCGVWLHFIRARYHEAGTAMAMAWGTVVFMGQLYFAMRREGVMPADKKWYGMELLRMLQGDKGFYVGGPPATAEADFKNFCLFMGYSASNWVPPSKSKRNKGGKRAAASRAGPRSLSTQAPVTMLISEHLASGKGQQAAGGLSTSDVEKILEVSQWSQTMEADGKTALEKEPTSSKAAGKKDKNKGKDKEASLADFVLQLALAIQAEIPEVAFDYFKMHSDCWQMLFMIDMVIGERLSQIFAPDYLDNKETQLPFLVGYIFMASSGKETEGPGFDRLELMYRAYNAVDMLLPVVGDYMRGLLKLSNVQVDLEYEETDSEDE</sequence>
<feature type="region of interest" description="Disordered" evidence="1">
    <location>
        <begin position="706"/>
        <end position="731"/>
    </location>
</feature>
<dbReference type="InterPro" id="IPR046539">
    <property type="entry name" value="DUF6604"/>
</dbReference>
<feature type="compositionally biased region" description="Polar residues" evidence="1">
    <location>
        <begin position="40"/>
        <end position="50"/>
    </location>
</feature>
<organism evidence="3 4">
    <name type="scientific">Ophiostoma piceae (strain UAMH 11346)</name>
    <name type="common">Sap stain fungus</name>
    <dbReference type="NCBI Taxonomy" id="1262450"/>
    <lineage>
        <taxon>Eukaryota</taxon>
        <taxon>Fungi</taxon>
        <taxon>Dikarya</taxon>
        <taxon>Ascomycota</taxon>
        <taxon>Pezizomycotina</taxon>
        <taxon>Sordariomycetes</taxon>
        <taxon>Sordariomycetidae</taxon>
        <taxon>Ophiostomatales</taxon>
        <taxon>Ophiostomataceae</taxon>
        <taxon>Ophiostoma</taxon>
    </lineage>
</organism>
<reference evidence="3 4" key="1">
    <citation type="journal article" date="2013" name="BMC Genomics">
        <title>The genome and transcriptome of the pine saprophyte Ophiostoma piceae, and a comparison with the bark beetle-associated pine pathogen Grosmannia clavigera.</title>
        <authorList>
            <person name="Haridas S."/>
            <person name="Wang Y."/>
            <person name="Lim L."/>
            <person name="Massoumi Alamouti S."/>
            <person name="Jackman S."/>
            <person name="Docking R."/>
            <person name="Robertson G."/>
            <person name="Birol I."/>
            <person name="Bohlmann J."/>
            <person name="Breuil C."/>
        </authorList>
    </citation>
    <scope>NUCLEOTIDE SEQUENCE [LARGE SCALE GENOMIC DNA]</scope>
    <source>
        <strain evidence="3 4">UAMH 11346</strain>
    </source>
</reference>
<dbReference type="STRING" id="1262450.S3C6Z5"/>
<feature type="compositionally biased region" description="Low complexity" evidence="1">
    <location>
        <begin position="650"/>
        <end position="660"/>
    </location>
</feature>
<feature type="region of interest" description="Disordered" evidence="1">
    <location>
        <begin position="638"/>
        <end position="662"/>
    </location>
</feature>
<dbReference type="Pfam" id="PF20253">
    <property type="entry name" value="DUF6604"/>
    <property type="match status" value="1"/>
</dbReference>
<proteinExistence type="predicted"/>
<dbReference type="PANTHER" id="PTHR38795">
    <property type="entry name" value="DUF6604 DOMAIN-CONTAINING PROTEIN"/>
    <property type="match status" value="1"/>
</dbReference>
<evidence type="ECO:0000313" key="3">
    <source>
        <dbReference type="EMBL" id="EPE09289.1"/>
    </source>
</evidence>
<dbReference type="OMA" id="INIARFM"/>
<dbReference type="PANTHER" id="PTHR38795:SF1">
    <property type="entry name" value="DUF6604 DOMAIN-CONTAINING PROTEIN"/>
    <property type="match status" value="1"/>
</dbReference>
<gene>
    <name evidence="3" type="ORF">F503_07065</name>
</gene>
<evidence type="ECO:0000259" key="2">
    <source>
        <dbReference type="Pfam" id="PF20253"/>
    </source>
</evidence>
<dbReference type="AlphaFoldDB" id="S3C6Z5"/>